<dbReference type="Proteomes" id="UP000253153">
    <property type="component" value="Unassembled WGS sequence"/>
</dbReference>
<dbReference type="EMBL" id="QKXC01000052">
    <property type="protein sequence ID" value="RBR24717.1"/>
    <property type="molecule type" value="Genomic_DNA"/>
</dbReference>
<name>A0A366S5V3_9HYPO</name>
<evidence type="ECO:0000313" key="2">
    <source>
        <dbReference type="Proteomes" id="UP000253153"/>
    </source>
</evidence>
<proteinExistence type="predicted"/>
<evidence type="ECO:0000313" key="1">
    <source>
        <dbReference type="EMBL" id="RBR24717.1"/>
    </source>
</evidence>
<dbReference type="AlphaFoldDB" id="A0A366S5V3"/>
<dbReference type="GeneID" id="41991935"/>
<keyword evidence="2" id="KW-1185">Reference proteome</keyword>
<accession>A0A366S5V3</accession>
<protein>
    <submittedName>
        <fullName evidence="1">Uncharacterized protein</fullName>
    </submittedName>
</protein>
<reference evidence="1 2" key="1">
    <citation type="submission" date="2018-06" db="EMBL/GenBank/DDBJ databases">
        <title>Fusarium incarnatum-equiseti species complex species 28.</title>
        <authorList>
            <person name="Gardiner D.M."/>
        </authorList>
    </citation>
    <scope>NUCLEOTIDE SEQUENCE [LARGE SCALE GENOMIC DNA]</scope>
    <source>
        <strain evidence="1 2">FIESC_28</strain>
    </source>
</reference>
<organism evidence="1 2">
    <name type="scientific">Fusarium coffeatum</name>
    <dbReference type="NCBI Taxonomy" id="231269"/>
    <lineage>
        <taxon>Eukaryota</taxon>
        <taxon>Fungi</taxon>
        <taxon>Dikarya</taxon>
        <taxon>Ascomycota</taxon>
        <taxon>Pezizomycotina</taxon>
        <taxon>Sordariomycetes</taxon>
        <taxon>Hypocreomycetidae</taxon>
        <taxon>Hypocreales</taxon>
        <taxon>Nectriaceae</taxon>
        <taxon>Fusarium</taxon>
        <taxon>Fusarium incarnatum-equiseti species complex</taxon>
    </lineage>
</organism>
<dbReference type="OrthoDB" id="3172332at2759"/>
<dbReference type="RefSeq" id="XP_031019308.1">
    <property type="nucleotide sequence ID" value="XM_031156639.1"/>
</dbReference>
<gene>
    <name evidence="1" type="ORF">FIESC28_02490</name>
</gene>
<sequence length="150" mass="17280">MLAAPCKFTEQPTAEVAMMTPPAEVSADRKIAPNRRTGIRRIEDSAIQLLDNVSFVKSEREARQLLEERQRLHDLLEEWYNGIEAEETRSVNDLFLTLLHYILRVVLLGTLDYGGRLEAENEKIQAVANEINERLKDYDMRKGIESGRHE</sequence>
<comment type="caution">
    <text evidence="1">The sequence shown here is derived from an EMBL/GenBank/DDBJ whole genome shotgun (WGS) entry which is preliminary data.</text>
</comment>